<proteinExistence type="predicted"/>
<reference evidence="2 3" key="1">
    <citation type="submission" date="2010-04" db="EMBL/GenBank/DDBJ databases">
        <authorList>
            <person name="Muzny D."/>
            <person name="Qin X."/>
            <person name="Deng J."/>
            <person name="Jiang H."/>
            <person name="Liu Y."/>
            <person name="Qu J."/>
            <person name="Song X.-Z."/>
            <person name="Zhang L."/>
            <person name="Thornton R."/>
            <person name="Coyle M."/>
            <person name="Francisco L."/>
            <person name="Jackson L."/>
            <person name="Javaid M."/>
            <person name="Korchina V."/>
            <person name="Kovar C."/>
            <person name="Mata R."/>
            <person name="Mathew T."/>
            <person name="Ngo R."/>
            <person name="Nguyen L."/>
            <person name="Nguyen N."/>
            <person name="Okwuonu G."/>
            <person name="Ongeri F."/>
            <person name="Pham C."/>
            <person name="Simmons D."/>
            <person name="Wilczek-Boney K."/>
            <person name="Hale W."/>
            <person name="Jakkamsetti A."/>
            <person name="Pham P."/>
            <person name="Ruth R."/>
            <person name="San Lucas F."/>
            <person name="Warren J."/>
            <person name="Zhang J."/>
            <person name="Zhao Z."/>
            <person name="Zhou C."/>
            <person name="Zhu D."/>
            <person name="Lee S."/>
            <person name="Bess C."/>
            <person name="Blankenburg K."/>
            <person name="Forbes L."/>
            <person name="Fu Q."/>
            <person name="Gubbala S."/>
            <person name="Hirani K."/>
            <person name="Jayaseelan J.C."/>
            <person name="Lara F."/>
            <person name="Munidasa M."/>
            <person name="Palculict T."/>
            <person name="Patil S."/>
            <person name="Pu L.-L."/>
            <person name="Saada N."/>
            <person name="Tang L."/>
            <person name="Weissenberger G."/>
            <person name="Zhu Y."/>
            <person name="Hemphill L."/>
            <person name="Shang Y."/>
            <person name="Youmans B."/>
            <person name="Ayvaz T."/>
            <person name="Ross M."/>
            <person name="Santibanez J."/>
            <person name="Aqrawi P."/>
            <person name="Gross S."/>
            <person name="Joshi V."/>
            <person name="Fowler G."/>
            <person name="Nazareth L."/>
            <person name="Reid J."/>
            <person name="Worley K."/>
            <person name="Petrosino J."/>
            <person name="Highlander S."/>
            <person name="Gibbs R."/>
        </authorList>
    </citation>
    <scope>NUCLEOTIDE SEQUENCE [LARGE SCALE GENOMIC DNA]</scope>
    <source>
        <strain evidence="2 3">ATCC BAA-614</strain>
    </source>
</reference>
<dbReference type="Proteomes" id="UP000003653">
    <property type="component" value="Unassembled WGS sequence"/>
</dbReference>
<feature type="transmembrane region" description="Helical" evidence="1">
    <location>
        <begin position="92"/>
        <end position="113"/>
    </location>
</feature>
<dbReference type="HOGENOM" id="CLU_1979084_0_0_11"/>
<dbReference type="EMBL" id="ADNV01000054">
    <property type="protein sequence ID" value="EFG79732.1"/>
    <property type="molecule type" value="Genomic_DNA"/>
</dbReference>
<accession>D5P2F9</accession>
<feature type="transmembrane region" description="Helical" evidence="1">
    <location>
        <begin position="6"/>
        <end position="27"/>
    </location>
</feature>
<organism evidence="2 3">
    <name type="scientific">Mycobacterium parascrofulaceum ATCC BAA-614</name>
    <dbReference type="NCBI Taxonomy" id="525368"/>
    <lineage>
        <taxon>Bacteria</taxon>
        <taxon>Bacillati</taxon>
        <taxon>Actinomycetota</taxon>
        <taxon>Actinomycetes</taxon>
        <taxon>Mycobacteriales</taxon>
        <taxon>Mycobacteriaceae</taxon>
        <taxon>Mycobacterium</taxon>
        <taxon>Mycobacterium simiae complex</taxon>
    </lineage>
</organism>
<name>D5P2F9_9MYCO</name>
<comment type="caution">
    <text evidence="2">The sequence shown here is derived from an EMBL/GenBank/DDBJ whole genome shotgun (WGS) entry which is preliminary data.</text>
</comment>
<dbReference type="Pfam" id="PF13630">
    <property type="entry name" value="SdpI"/>
    <property type="match status" value="1"/>
</dbReference>
<dbReference type="AlphaFoldDB" id="D5P2F9"/>
<keyword evidence="1" id="KW-1133">Transmembrane helix</keyword>
<protein>
    <recommendedName>
        <fullName evidence="4">SdpI/YhfL protein family</fullName>
    </recommendedName>
</protein>
<keyword evidence="1" id="KW-0472">Membrane</keyword>
<sequence length="126" mass="13680">MNQRVLMSMWMAANQIAIVTVLIVVNWRAATGRLKRNQWTGIRTPSTMRSDQAWVAGHRAALRLTPLCVFTTAISLLALLVAALWASFGVTMIVGAVGLFAFLPLALYSALVAGKAAKQAENPENR</sequence>
<gene>
    <name evidence="2" type="ORF">HMPREF0591_0353</name>
</gene>
<evidence type="ECO:0000313" key="2">
    <source>
        <dbReference type="EMBL" id="EFG79732.1"/>
    </source>
</evidence>
<dbReference type="InterPro" id="IPR025962">
    <property type="entry name" value="SdpI/YhfL"/>
</dbReference>
<keyword evidence="1" id="KW-0812">Transmembrane</keyword>
<feature type="transmembrane region" description="Helical" evidence="1">
    <location>
        <begin position="67"/>
        <end position="86"/>
    </location>
</feature>
<dbReference type="RefSeq" id="WP_007171775.1">
    <property type="nucleotide sequence ID" value="NZ_GG770559.1"/>
</dbReference>
<evidence type="ECO:0008006" key="4">
    <source>
        <dbReference type="Google" id="ProtNLM"/>
    </source>
</evidence>
<keyword evidence="3" id="KW-1185">Reference proteome</keyword>
<evidence type="ECO:0000256" key="1">
    <source>
        <dbReference type="SAM" id="Phobius"/>
    </source>
</evidence>
<evidence type="ECO:0000313" key="3">
    <source>
        <dbReference type="Proteomes" id="UP000003653"/>
    </source>
</evidence>